<dbReference type="RefSeq" id="WP_213166282.1">
    <property type="nucleotide sequence ID" value="NZ_CP058559.1"/>
</dbReference>
<sequence>MGLILTHKQEIYVIKANTLSNKLTEVRGILKQGIYEEIINQKLKKNLQDLSLEAFDIGKEKIDVEEARKLLSSYISQVTRRALNYVRDNYNDDNEAILNQIRTCNDIISTLHKNLDDDDEWM</sequence>
<protein>
    <submittedName>
        <fullName evidence="1">Uncharacterized protein</fullName>
    </submittedName>
</protein>
<dbReference type="Proteomes" id="UP000516160">
    <property type="component" value="Chromosome"/>
</dbReference>
<dbReference type="KEGG" id="acae:HYG86_14430"/>
<reference evidence="1 2" key="1">
    <citation type="submission" date="2020-07" db="EMBL/GenBank/DDBJ databases">
        <title>Alkalicella. sp. LB2 genome.</title>
        <authorList>
            <person name="Postec A."/>
            <person name="Quemeneur M."/>
        </authorList>
    </citation>
    <scope>NUCLEOTIDE SEQUENCE [LARGE SCALE GENOMIC DNA]</scope>
    <source>
        <strain evidence="1 2">LB2</strain>
    </source>
</reference>
<gene>
    <name evidence="1" type="ORF">HYG86_14430</name>
</gene>
<dbReference type="EMBL" id="CP058559">
    <property type="protein sequence ID" value="QNO15879.1"/>
    <property type="molecule type" value="Genomic_DNA"/>
</dbReference>
<evidence type="ECO:0000313" key="1">
    <source>
        <dbReference type="EMBL" id="QNO15879.1"/>
    </source>
</evidence>
<dbReference type="AlphaFoldDB" id="A0A7G9WB17"/>
<organism evidence="1 2">
    <name type="scientific">Alkalicella caledoniensis</name>
    <dbReference type="NCBI Taxonomy" id="2731377"/>
    <lineage>
        <taxon>Bacteria</taxon>
        <taxon>Bacillati</taxon>
        <taxon>Bacillota</taxon>
        <taxon>Clostridia</taxon>
        <taxon>Eubacteriales</taxon>
        <taxon>Proteinivoracaceae</taxon>
        <taxon>Alkalicella</taxon>
    </lineage>
</organism>
<accession>A0A7G9WB17</accession>
<evidence type="ECO:0000313" key="2">
    <source>
        <dbReference type="Proteomes" id="UP000516160"/>
    </source>
</evidence>
<keyword evidence="2" id="KW-1185">Reference proteome</keyword>
<proteinExistence type="predicted"/>
<name>A0A7G9WB17_ALKCA</name>